<accession>A0A0F9DKY2</accession>
<name>A0A0F9DKY2_9ZZZZ</name>
<dbReference type="NCBIfam" id="TIGR03299">
    <property type="entry name" value="LGT_TIGR03299"/>
    <property type="match status" value="1"/>
</dbReference>
<organism evidence="1">
    <name type="scientific">marine sediment metagenome</name>
    <dbReference type="NCBI Taxonomy" id="412755"/>
    <lineage>
        <taxon>unclassified sequences</taxon>
        <taxon>metagenomes</taxon>
        <taxon>ecological metagenomes</taxon>
    </lineage>
</organism>
<comment type="caution">
    <text evidence="1">The sequence shown here is derived from an EMBL/GenBank/DDBJ whole genome shotgun (WGS) entry which is preliminary data.</text>
</comment>
<protein>
    <submittedName>
        <fullName evidence="1">Uncharacterized protein</fullName>
    </submittedName>
</protein>
<dbReference type="Pfam" id="PF06067">
    <property type="entry name" value="DUF932"/>
    <property type="match status" value="1"/>
</dbReference>
<proteinExistence type="predicted"/>
<dbReference type="EMBL" id="LAZR01041167">
    <property type="protein sequence ID" value="KKL12668.1"/>
    <property type="molecule type" value="Genomic_DNA"/>
</dbReference>
<reference evidence="1" key="1">
    <citation type="journal article" date="2015" name="Nature">
        <title>Complex archaea that bridge the gap between prokaryotes and eukaryotes.</title>
        <authorList>
            <person name="Spang A."/>
            <person name="Saw J.H."/>
            <person name="Jorgensen S.L."/>
            <person name="Zaremba-Niedzwiedzka K."/>
            <person name="Martijn J."/>
            <person name="Lind A.E."/>
            <person name="van Eijk R."/>
            <person name="Schleper C."/>
            <person name="Guy L."/>
            <person name="Ettema T.J."/>
        </authorList>
    </citation>
    <scope>NUCLEOTIDE SEQUENCE</scope>
</reference>
<dbReference type="AlphaFoldDB" id="A0A0F9DKY2"/>
<dbReference type="InterPro" id="IPR017686">
    <property type="entry name" value="Phg/plasmid-like_prot"/>
</dbReference>
<sequence length="332" mass="37162">MVAAIETMAYEKSQVPWHGIGVPVKSDLSPAQILKAAKLDWTVSKQKMVLQDNPKIVVPDKFALCRDSDNKVLSVVGKVYRPVQNKDAMDFFKKFTAAGHMTMETAGALWDGRYIWGLARVGQDFKLGKDDEVRGFLLLSSPHVHGKAMVIQFTPIRVVCWNTLSMALGVDLKGKGDAFRMPHTQEFNDAMKLRAEEALGLAKEQMIEFREACEVLSKKRAKPEQVEKYFCEVVNFDPKADTVKKKKGKKKGDPDEVKEPRIIPKFREALTHAPGQQLPTALGTFWGAFNAVTYVVDHQLGRARDTALRNAWMGHTANIKRRALTLALKKAA</sequence>
<dbReference type="InterPro" id="IPR026325">
    <property type="entry name" value="DUF932"/>
</dbReference>
<gene>
    <name evidence="1" type="ORF">LCGC14_2533470</name>
</gene>
<evidence type="ECO:0000313" key="1">
    <source>
        <dbReference type="EMBL" id="KKL12668.1"/>
    </source>
</evidence>